<dbReference type="AlphaFoldDB" id="A0A0B5H810"/>
<sequence length="192" mass="22475">MSLLINLLLTIIYILNDILLTCIIEDVLLYLNDPKISFMRIIELIIIIIWIINIIILIITVYTILVLILLIYSIIGILISLMHKINILLIDLDLININIEIIKYVVFARNEALIIIQQVIEIGYQVKNIIISILNPGKYVPPLELIDDFIKLIFDIFKHIITYITYFYYIIMDILKGIIKIVYEYLINILSK</sequence>
<keyword evidence="1" id="KW-0472">Membrane</keyword>
<feature type="transmembrane region" description="Helical" evidence="1">
    <location>
        <begin position="38"/>
        <end position="58"/>
    </location>
</feature>
<gene>
    <name evidence="2" type="primary">orf192</name>
</gene>
<feature type="transmembrane region" description="Helical" evidence="1">
    <location>
        <begin position="160"/>
        <end position="183"/>
    </location>
</feature>
<geneLocation type="mitochondrion" evidence="2"/>
<evidence type="ECO:0000313" key="2">
    <source>
        <dbReference type="EMBL" id="AJF36670.1"/>
    </source>
</evidence>
<keyword evidence="2" id="KW-0496">Mitochondrion</keyword>
<keyword evidence="1" id="KW-0812">Transmembrane</keyword>
<protein>
    <submittedName>
        <fullName evidence="2">Uncharacterized protein</fullName>
    </submittedName>
</protein>
<organism evidence="2">
    <name type="scientific">Gefionella okellyi</name>
    <dbReference type="NCBI Taxonomy" id="2853422"/>
    <lineage>
        <taxon>Eukaryota</taxon>
        <taxon>Malawimonadida</taxon>
        <taxon>Malawimonadidae</taxon>
        <taxon>Gefionella</taxon>
    </lineage>
</organism>
<feature type="transmembrane region" description="Helical" evidence="1">
    <location>
        <begin position="6"/>
        <end position="31"/>
    </location>
</feature>
<accession>A0A0B5H810</accession>
<dbReference type="EMBL" id="KP165390">
    <property type="protein sequence ID" value="AJF36670.1"/>
    <property type="molecule type" value="Genomic_DNA"/>
</dbReference>
<feature type="transmembrane region" description="Helical" evidence="1">
    <location>
        <begin position="64"/>
        <end position="82"/>
    </location>
</feature>
<reference evidence="2" key="1">
    <citation type="submission" date="2014-11" db="EMBL/GenBank/DDBJ databases">
        <authorList>
            <person name="Lang B.F."/>
        </authorList>
    </citation>
    <scope>NUCLEOTIDE SEQUENCE</scope>
    <source>
        <strain evidence="2">249</strain>
    </source>
</reference>
<proteinExistence type="predicted"/>
<keyword evidence="1" id="KW-1133">Transmembrane helix</keyword>
<evidence type="ECO:0000256" key="1">
    <source>
        <dbReference type="SAM" id="Phobius"/>
    </source>
</evidence>
<name>A0A0B5H810_9EUKA</name>